<dbReference type="AlphaFoldDB" id="A0A1Q3AG64"/>
<evidence type="ECO:0000313" key="2">
    <source>
        <dbReference type="EMBL" id="GAV54615.1"/>
    </source>
</evidence>
<reference evidence="2 3" key="1">
    <citation type="submission" date="2016-08" db="EMBL/GenBank/DDBJ databases">
        <title>Draft genome sequence of allopolyploid Zygosaccharomyces rouxii.</title>
        <authorList>
            <person name="Watanabe J."/>
            <person name="Uehara K."/>
            <person name="Mogi Y."/>
            <person name="Tsukioka Y."/>
        </authorList>
    </citation>
    <scope>NUCLEOTIDE SEQUENCE [LARGE SCALE GENOMIC DNA]</scope>
    <source>
        <strain evidence="2 3">NBRC 110957</strain>
    </source>
</reference>
<gene>
    <name evidence="2" type="ORF">ZYGR_0AN00830</name>
</gene>
<feature type="region of interest" description="Disordered" evidence="1">
    <location>
        <begin position="1"/>
        <end position="64"/>
    </location>
</feature>
<accession>A0A1Q3AG64</accession>
<feature type="compositionally biased region" description="Low complexity" evidence="1">
    <location>
        <begin position="175"/>
        <end position="186"/>
    </location>
</feature>
<feature type="region of interest" description="Disordered" evidence="1">
    <location>
        <begin position="79"/>
        <end position="128"/>
    </location>
</feature>
<feature type="compositionally biased region" description="Low complexity" evidence="1">
    <location>
        <begin position="157"/>
        <end position="168"/>
    </location>
</feature>
<feature type="region of interest" description="Disordered" evidence="1">
    <location>
        <begin position="199"/>
        <end position="231"/>
    </location>
</feature>
<feature type="compositionally biased region" description="Polar residues" evidence="1">
    <location>
        <begin position="315"/>
        <end position="325"/>
    </location>
</feature>
<feature type="region of interest" description="Disordered" evidence="1">
    <location>
        <begin position="275"/>
        <end position="325"/>
    </location>
</feature>
<feature type="compositionally biased region" description="Polar residues" evidence="1">
    <location>
        <begin position="39"/>
        <end position="57"/>
    </location>
</feature>
<feature type="compositionally biased region" description="Basic residues" evidence="1">
    <location>
        <begin position="1"/>
        <end position="11"/>
    </location>
</feature>
<comment type="caution">
    <text evidence="2">The sequence shown here is derived from an EMBL/GenBank/DDBJ whole genome shotgun (WGS) entry which is preliminary data.</text>
</comment>
<evidence type="ECO:0000256" key="1">
    <source>
        <dbReference type="SAM" id="MobiDB-lite"/>
    </source>
</evidence>
<evidence type="ECO:0000313" key="3">
    <source>
        <dbReference type="Proteomes" id="UP000187013"/>
    </source>
</evidence>
<dbReference type="EMBL" id="BDGX01000040">
    <property type="protein sequence ID" value="GAV54615.1"/>
    <property type="molecule type" value="Genomic_DNA"/>
</dbReference>
<feature type="region of interest" description="Disordered" evidence="1">
    <location>
        <begin position="142"/>
        <end position="187"/>
    </location>
</feature>
<organism evidence="2 3">
    <name type="scientific">Zygosaccharomyces rouxii</name>
    <dbReference type="NCBI Taxonomy" id="4956"/>
    <lineage>
        <taxon>Eukaryota</taxon>
        <taxon>Fungi</taxon>
        <taxon>Dikarya</taxon>
        <taxon>Ascomycota</taxon>
        <taxon>Saccharomycotina</taxon>
        <taxon>Saccharomycetes</taxon>
        <taxon>Saccharomycetales</taxon>
        <taxon>Saccharomycetaceae</taxon>
        <taxon>Zygosaccharomyces</taxon>
    </lineage>
</organism>
<dbReference type="Proteomes" id="UP000187013">
    <property type="component" value="Unassembled WGS sequence"/>
</dbReference>
<dbReference type="OrthoDB" id="3973129at2759"/>
<protein>
    <submittedName>
        <fullName evidence="2">Uncharacterized protein</fullName>
    </submittedName>
</protein>
<sequence length="325" mass="35745">MRSFIRSHRKTNSLDESPAGLAPPHSNTDGLTAPDVSKNDTLSFIQSTPPQSGSSFQGFKHSPGFESFHKLNKKMFPGKLFKKNSSSNSPLLQPGPFGPKEYSSAPGTPQSNRYEMPGDVSMSRNSNDNNRFLAVKGTVTHSWGDNGDDDQQVIVLNDNNNQNNNNNNPIGKFRSSTQPSTPLLSSDLGPAVRIASMRKEPEAHSKNLQPSDHTPRSSTEESSLRQDENQQAQVYSKLSKVKNKNRQARIHSHDDILHLGQDSSVTMDFLKSTFSPSALEEGSPDTRTYNDDDGDEATANVDNNSNLSDNKRSADVSQRIPTVKF</sequence>
<proteinExistence type="predicted"/>
<name>A0A1Q3AG64_ZYGRO</name>
<feature type="compositionally biased region" description="Basic and acidic residues" evidence="1">
    <location>
        <begin position="213"/>
        <end position="228"/>
    </location>
</feature>